<dbReference type="InterPro" id="IPR009097">
    <property type="entry name" value="Cyclic_Pdiesterase"/>
</dbReference>
<gene>
    <name evidence="1" type="ORF">HIJ39_20170</name>
</gene>
<dbReference type="AlphaFoldDB" id="A0A7Y0Q5T1"/>
<proteinExistence type="predicted"/>
<dbReference type="Pfam" id="PF13563">
    <property type="entry name" value="2_5_RNA_ligase2"/>
    <property type="match status" value="1"/>
</dbReference>
<comment type="caution">
    <text evidence="1">The sequence shown here is derived from an EMBL/GenBank/DDBJ whole genome shotgun (WGS) entry which is preliminary data.</text>
</comment>
<sequence>MNKPGNAGRTNSIFDADTYVILPVPPPVAERIMAIRTEHQDAFRMALPVEITVAGSSGIGTIHHDQDPDEAFRLLDTVANTTPPIRVSFGPVQRFPGTDIFVVQPVDPRPFHQLHQRLATSGIKFNVSPFPYTPHCTLRSRSPVSETEARRLMETQITGTVTLTMLQVLRVNRLPPDRRVQLDILHEARFMAKSAQ</sequence>
<organism evidence="1 2">
    <name type="scientific">Sulfobacillus harzensis</name>
    <dbReference type="NCBI Taxonomy" id="2729629"/>
    <lineage>
        <taxon>Bacteria</taxon>
        <taxon>Bacillati</taxon>
        <taxon>Bacillota</taxon>
        <taxon>Clostridia</taxon>
        <taxon>Eubacteriales</taxon>
        <taxon>Clostridiales Family XVII. Incertae Sedis</taxon>
        <taxon>Sulfobacillus</taxon>
    </lineage>
</organism>
<evidence type="ECO:0000313" key="1">
    <source>
        <dbReference type="EMBL" id="NMP24634.1"/>
    </source>
</evidence>
<dbReference type="EMBL" id="JABBVZ010000130">
    <property type="protein sequence ID" value="NMP24634.1"/>
    <property type="molecule type" value="Genomic_DNA"/>
</dbReference>
<name>A0A7Y0Q5T1_9FIRM</name>
<keyword evidence="2" id="KW-1185">Reference proteome</keyword>
<protein>
    <submittedName>
        <fullName evidence="1">2'-5' RNA ligase family protein</fullName>
    </submittedName>
</protein>
<dbReference type="RefSeq" id="WP_169102844.1">
    <property type="nucleotide sequence ID" value="NZ_JABBVZ010000130.1"/>
</dbReference>
<evidence type="ECO:0000313" key="2">
    <source>
        <dbReference type="Proteomes" id="UP000533476"/>
    </source>
</evidence>
<dbReference type="Proteomes" id="UP000533476">
    <property type="component" value="Unassembled WGS sequence"/>
</dbReference>
<dbReference type="SUPFAM" id="SSF55144">
    <property type="entry name" value="LigT-like"/>
    <property type="match status" value="1"/>
</dbReference>
<keyword evidence="1" id="KW-0436">Ligase</keyword>
<reference evidence="1 2" key="1">
    <citation type="submission" date="2020-04" db="EMBL/GenBank/DDBJ databases">
        <authorList>
            <person name="Zhang R."/>
            <person name="Schippers A."/>
        </authorList>
    </citation>
    <scope>NUCLEOTIDE SEQUENCE [LARGE SCALE GENOMIC DNA]</scope>
    <source>
        <strain evidence="1 2">DSM 109850</strain>
    </source>
</reference>
<dbReference type="GO" id="GO:0016874">
    <property type="term" value="F:ligase activity"/>
    <property type="evidence" value="ECO:0007669"/>
    <property type="project" value="UniProtKB-KW"/>
</dbReference>
<accession>A0A7Y0Q5T1</accession>
<dbReference type="Gene3D" id="3.90.1140.10">
    <property type="entry name" value="Cyclic phosphodiesterase"/>
    <property type="match status" value="1"/>
</dbReference>